<proteinExistence type="predicted"/>
<evidence type="ECO:0000313" key="1">
    <source>
        <dbReference type="EMBL" id="EST46952.1"/>
    </source>
</evidence>
<gene>
    <name evidence="1" type="ORF">SS50377_13011</name>
    <name evidence="2" type="ORF">SS50377_27791</name>
</gene>
<accession>V6LQK1</accession>
<protein>
    <submittedName>
        <fullName evidence="1">Uncharacterized protein</fullName>
    </submittedName>
</protein>
<keyword evidence="3" id="KW-1185">Reference proteome</keyword>
<evidence type="ECO:0000313" key="3">
    <source>
        <dbReference type="Proteomes" id="UP000018208"/>
    </source>
</evidence>
<organism evidence="1">
    <name type="scientific">Spironucleus salmonicida</name>
    <dbReference type="NCBI Taxonomy" id="348837"/>
    <lineage>
        <taxon>Eukaryota</taxon>
        <taxon>Metamonada</taxon>
        <taxon>Diplomonadida</taxon>
        <taxon>Hexamitidae</taxon>
        <taxon>Hexamitinae</taxon>
        <taxon>Spironucleus</taxon>
    </lineage>
</organism>
<name>V6LQK1_9EUKA</name>
<reference evidence="2" key="2">
    <citation type="submission" date="2020-12" db="EMBL/GenBank/DDBJ databases">
        <title>New Spironucleus salmonicida genome in near-complete chromosomes.</title>
        <authorList>
            <person name="Xu F."/>
            <person name="Kurt Z."/>
            <person name="Jimenez-Gonzalez A."/>
            <person name="Astvaldsson A."/>
            <person name="Andersson J.O."/>
            <person name="Svard S.G."/>
        </authorList>
    </citation>
    <scope>NUCLEOTIDE SEQUENCE</scope>
    <source>
        <strain evidence="2">ATCC 50377</strain>
    </source>
</reference>
<dbReference type="Proteomes" id="UP000018208">
    <property type="component" value="Unassembled WGS sequence"/>
</dbReference>
<reference evidence="1 2" key="1">
    <citation type="journal article" date="2014" name="PLoS Genet.">
        <title>The Genome of Spironucleus salmonicida Highlights a Fish Pathogen Adapted to Fluctuating Environments.</title>
        <authorList>
            <person name="Xu F."/>
            <person name="Jerlstrom-Hultqvist J."/>
            <person name="Einarsson E."/>
            <person name="Astvaldsson A."/>
            <person name="Svard S.G."/>
            <person name="Andersson J.O."/>
        </authorList>
    </citation>
    <scope>NUCLEOTIDE SEQUENCE</scope>
    <source>
        <strain evidence="2">ATCC 50377</strain>
    </source>
</reference>
<dbReference type="VEuPathDB" id="GiardiaDB:SS50377_27791"/>
<dbReference type="EMBL" id="AUWU02000008">
    <property type="protein sequence ID" value="KAH0569821.1"/>
    <property type="molecule type" value="Genomic_DNA"/>
</dbReference>
<dbReference type="OrthoDB" id="3176171at2759"/>
<sequence length="62" mass="6980">MEGQNENLEGAIIDYERIKIIVEQFVPQKFLDAILDAAKWDEAEGVWVIPGAEWAGNHVRGV</sequence>
<dbReference type="AlphaFoldDB" id="V6LQK1"/>
<dbReference type="EMBL" id="KI546055">
    <property type="protein sequence ID" value="EST46952.1"/>
    <property type="molecule type" value="Genomic_DNA"/>
</dbReference>
<evidence type="ECO:0000313" key="2">
    <source>
        <dbReference type="EMBL" id="KAH0569821.1"/>
    </source>
</evidence>